<evidence type="ECO:0000313" key="4">
    <source>
        <dbReference type="Proteomes" id="UP000027002"/>
    </source>
</evidence>
<reference evidence="3" key="1">
    <citation type="submission" date="2020-03" db="EMBL/GenBank/DDBJ databases">
        <title>A mixture of massive structural variations and highly conserved coding sequences in Ustilaginoidea virens genome.</title>
        <authorList>
            <person name="Zhang K."/>
            <person name="Zhao Z."/>
            <person name="Zhang Z."/>
            <person name="Li Y."/>
            <person name="Hsiang T."/>
            <person name="Sun W."/>
        </authorList>
    </citation>
    <scope>NUCLEOTIDE SEQUENCE</scope>
    <source>
        <strain evidence="3">UV-8b</strain>
    </source>
</reference>
<evidence type="ECO:0008006" key="5">
    <source>
        <dbReference type="Google" id="ProtNLM"/>
    </source>
</evidence>
<dbReference type="AlphaFoldDB" id="A0A8E5HRS2"/>
<accession>A0A8E5HRS2</accession>
<protein>
    <recommendedName>
        <fullName evidence="5">Secreted protein</fullName>
    </recommendedName>
</protein>
<feature type="signal peptide" evidence="2">
    <location>
        <begin position="1"/>
        <end position="17"/>
    </location>
</feature>
<sequence>MLFMLFLWPCFILPTSTRRFPARQHSQTDGQRAGQSAKAIKSLGPSRGRTVKHKAPGKCAGEHWHSRDAQSAAKAKANVRPGPSLPMPHVRNSSFVIPPYASAVGFNPAAAKIRGNVV</sequence>
<keyword evidence="2" id="KW-0732">Signal</keyword>
<feature type="region of interest" description="Disordered" evidence="1">
    <location>
        <begin position="20"/>
        <end position="85"/>
    </location>
</feature>
<dbReference type="KEGG" id="uvi:66065312"/>
<evidence type="ECO:0000256" key="2">
    <source>
        <dbReference type="SAM" id="SignalP"/>
    </source>
</evidence>
<evidence type="ECO:0000313" key="3">
    <source>
        <dbReference type="EMBL" id="QUC20293.1"/>
    </source>
</evidence>
<dbReference type="RefSeq" id="XP_042997966.1">
    <property type="nucleotide sequence ID" value="XM_043142032.1"/>
</dbReference>
<organism evidence="3 4">
    <name type="scientific">Ustilaginoidea virens</name>
    <name type="common">Rice false smut fungus</name>
    <name type="synonym">Villosiclava virens</name>
    <dbReference type="NCBI Taxonomy" id="1159556"/>
    <lineage>
        <taxon>Eukaryota</taxon>
        <taxon>Fungi</taxon>
        <taxon>Dikarya</taxon>
        <taxon>Ascomycota</taxon>
        <taxon>Pezizomycotina</taxon>
        <taxon>Sordariomycetes</taxon>
        <taxon>Hypocreomycetidae</taxon>
        <taxon>Hypocreales</taxon>
        <taxon>Clavicipitaceae</taxon>
        <taxon>Ustilaginoidea</taxon>
    </lineage>
</organism>
<evidence type="ECO:0000256" key="1">
    <source>
        <dbReference type="SAM" id="MobiDB-lite"/>
    </source>
</evidence>
<dbReference type="EMBL" id="CP072756">
    <property type="protein sequence ID" value="QUC20293.1"/>
    <property type="molecule type" value="Genomic_DNA"/>
</dbReference>
<proteinExistence type="predicted"/>
<feature type="chain" id="PRO_5034246089" description="Secreted protein" evidence="2">
    <location>
        <begin position="18"/>
        <end position="118"/>
    </location>
</feature>
<dbReference type="Proteomes" id="UP000027002">
    <property type="component" value="Chromosome 4"/>
</dbReference>
<feature type="compositionally biased region" description="Polar residues" evidence="1">
    <location>
        <begin position="20"/>
        <end position="34"/>
    </location>
</feature>
<name>A0A8E5HRS2_USTVR</name>
<gene>
    <name evidence="3" type="ORF">UV8b_04534</name>
</gene>
<keyword evidence="4" id="KW-1185">Reference proteome</keyword>
<dbReference type="GeneID" id="66065312"/>